<keyword evidence="2" id="KW-1185">Reference proteome</keyword>
<evidence type="ECO:0000313" key="2">
    <source>
        <dbReference type="Proteomes" id="UP000826212"/>
    </source>
</evidence>
<dbReference type="EMBL" id="CP081303">
    <property type="protein sequence ID" value="QZE13167.1"/>
    <property type="molecule type" value="Genomic_DNA"/>
</dbReference>
<accession>A0AC61NNG8</accession>
<dbReference type="Proteomes" id="UP000826212">
    <property type="component" value="Chromosome"/>
</dbReference>
<proteinExistence type="predicted"/>
<name>A0AC61NNG8_9BACT</name>
<evidence type="ECO:0000313" key="1">
    <source>
        <dbReference type="EMBL" id="QZE13167.1"/>
    </source>
</evidence>
<sequence length="495" mass="55860">MNKDHVEIWSKCLGVIRENIPAISYKTWFEPIIPIKLEGMVLTIQVPSPFFYEYLEEQFIDILRKALRLHLGFGAKLDYHVKMDHASLQSKNAVNLKVEVPTATMPTASVSKTSTVHEVPIKSSVGSRAQRMQPAEKDHSIKNPFVIPGIRKIQIDPQLNSVNNFKNFIEGDCNKLARSAGFAIAKNPGGTAFNPLVIYGNSGLGKTHVAQAVGNEVKVNFPEKTVLYVSANKFMTQFSEATKNNNRNDFLHFYQMIDVLIIDDIQELAGREKTQLAFFHIFNHLHQNKKQLILTSDKPPVELKGMEERLLTRFKWGLTADITEPNFDTRVAILKQKALMNGLDLEDSVVEYIANNVKNNVRELEGAIISLLAQSTLNNKNIDVSLANDAISKLVKQAKKEYSIPVITKTVCDYFKMKPEQLQAKTRKREIVQARQIAMYFAKSMTDSSLSSIGAQIGKKDHATVLHACKAITNLRETDKKFQKYLSEIESQIRV</sequence>
<reference evidence="1" key="1">
    <citation type="submission" date="2021-08" db="EMBL/GenBank/DDBJ databases">
        <title>Novel anaerobic bacterium isolated from sea squirt in East Sea, Republic of Korea.</title>
        <authorList>
            <person name="Nguyen T.H."/>
            <person name="Li Z."/>
            <person name="Lee Y.-J."/>
            <person name="Ko J."/>
            <person name="Kim S.-G."/>
        </authorList>
    </citation>
    <scope>NUCLEOTIDE SEQUENCE</scope>
    <source>
        <strain evidence="1">KCTC 25031</strain>
    </source>
</reference>
<protein>
    <submittedName>
        <fullName evidence="1">Chromosomal replication initiator protein DnaA</fullName>
    </submittedName>
</protein>
<gene>
    <name evidence="1" type="primary">dnaA</name>
    <name evidence="1" type="ORF">K4L44_11265</name>
</gene>
<organism evidence="1 2">
    <name type="scientific">Halosquirtibacter laminarini</name>
    <dbReference type="NCBI Taxonomy" id="3374600"/>
    <lineage>
        <taxon>Bacteria</taxon>
        <taxon>Pseudomonadati</taxon>
        <taxon>Bacteroidota</taxon>
        <taxon>Bacteroidia</taxon>
        <taxon>Marinilabiliales</taxon>
        <taxon>Prolixibacteraceae</taxon>
        <taxon>Halosquirtibacter</taxon>
    </lineage>
</organism>